<accession>A0A016SCV4</accession>
<dbReference type="Gene3D" id="1.20.58.390">
    <property type="entry name" value="Neurotransmitter-gated ion-channel transmembrane domain"/>
    <property type="match status" value="1"/>
</dbReference>
<reference evidence="4" key="1">
    <citation type="journal article" date="2015" name="Nat. Genet.">
        <title>The genome and transcriptome of the zoonotic hookworm Ancylostoma ceylanicum identify infection-specific gene families.</title>
        <authorList>
            <person name="Schwarz E.M."/>
            <person name="Hu Y."/>
            <person name="Antoshechkin I."/>
            <person name="Miller M.M."/>
            <person name="Sternberg P.W."/>
            <person name="Aroian R.V."/>
        </authorList>
    </citation>
    <scope>NUCLEOTIDE SEQUENCE</scope>
    <source>
        <strain evidence="4">HY135</strain>
    </source>
</reference>
<dbReference type="GO" id="GO:0016020">
    <property type="term" value="C:membrane"/>
    <property type="evidence" value="ECO:0007669"/>
    <property type="project" value="UniProtKB-SubCell"/>
</dbReference>
<dbReference type="SUPFAM" id="SSF63712">
    <property type="entry name" value="Nicotinic receptor ligand binding domain-like"/>
    <property type="match status" value="1"/>
</dbReference>
<dbReference type="SUPFAM" id="SSF90112">
    <property type="entry name" value="Neurotransmitter-gated ion-channel transmembrane pore"/>
    <property type="match status" value="1"/>
</dbReference>
<comment type="subcellular location">
    <subcellularLocation>
        <location evidence="1">Membrane</location>
        <topology evidence="1">Multi-pass membrane protein</topology>
    </subcellularLocation>
</comment>
<feature type="transmembrane region" description="Helical" evidence="2">
    <location>
        <begin position="309"/>
        <end position="333"/>
    </location>
</feature>
<evidence type="ECO:0000256" key="2">
    <source>
        <dbReference type="SAM" id="Phobius"/>
    </source>
</evidence>
<comment type="caution">
    <text evidence="3">The sequence shown here is derived from an EMBL/GenBank/DDBJ whole genome shotgun (WGS) entry which is preliminary data.</text>
</comment>
<dbReference type="OrthoDB" id="5872806at2759"/>
<keyword evidence="4" id="KW-1185">Reference proteome</keyword>
<organism evidence="3 4">
    <name type="scientific">Ancylostoma ceylanicum</name>
    <dbReference type="NCBI Taxonomy" id="53326"/>
    <lineage>
        <taxon>Eukaryota</taxon>
        <taxon>Metazoa</taxon>
        <taxon>Ecdysozoa</taxon>
        <taxon>Nematoda</taxon>
        <taxon>Chromadorea</taxon>
        <taxon>Rhabditida</taxon>
        <taxon>Rhabditina</taxon>
        <taxon>Rhabditomorpha</taxon>
        <taxon>Strongyloidea</taxon>
        <taxon>Ancylostomatidae</taxon>
        <taxon>Ancylostomatinae</taxon>
        <taxon>Ancylostoma</taxon>
    </lineage>
</organism>
<dbReference type="Proteomes" id="UP000024635">
    <property type="component" value="Unassembled WGS sequence"/>
</dbReference>
<keyword evidence="2" id="KW-0812">Transmembrane</keyword>
<evidence type="ECO:0000313" key="3">
    <source>
        <dbReference type="EMBL" id="EYB88508.1"/>
    </source>
</evidence>
<keyword evidence="2" id="KW-1133">Transmembrane helix</keyword>
<feature type="transmembrane region" description="Helical" evidence="2">
    <location>
        <begin position="406"/>
        <end position="429"/>
    </location>
</feature>
<keyword evidence="2" id="KW-0472">Membrane</keyword>
<proteinExistence type="predicted"/>
<feature type="transmembrane region" description="Helical" evidence="2">
    <location>
        <begin position="274"/>
        <end position="297"/>
    </location>
</feature>
<name>A0A016SCV4_9BILA</name>
<evidence type="ECO:0008006" key="5">
    <source>
        <dbReference type="Google" id="ProtNLM"/>
    </source>
</evidence>
<dbReference type="GO" id="GO:0005230">
    <property type="term" value="F:extracellular ligand-gated monoatomic ion channel activity"/>
    <property type="evidence" value="ECO:0007669"/>
    <property type="project" value="InterPro"/>
</dbReference>
<evidence type="ECO:0000256" key="1">
    <source>
        <dbReference type="ARBA" id="ARBA00004141"/>
    </source>
</evidence>
<dbReference type="InterPro" id="IPR038050">
    <property type="entry name" value="Neuro_actylchol_rec"/>
</dbReference>
<feature type="transmembrane region" description="Helical" evidence="2">
    <location>
        <begin position="36"/>
        <end position="57"/>
    </location>
</feature>
<dbReference type="InterPro" id="IPR036734">
    <property type="entry name" value="Neur_chan_lig-bd_sf"/>
</dbReference>
<dbReference type="Gene3D" id="2.70.170.10">
    <property type="entry name" value="Neurotransmitter-gated ion-channel ligand-binding domain"/>
    <property type="match status" value="1"/>
</dbReference>
<gene>
    <name evidence="3" type="primary">Acey_s0245.g3540</name>
    <name evidence="3" type="ORF">Y032_0245g3540</name>
</gene>
<evidence type="ECO:0000313" key="4">
    <source>
        <dbReference type="Proteomes" id="UP000024635"/>
    </source>
</evidence>
<dbReference type="InterPro" id="IPR036719">
    <property type="entry name" value="Neuro-gated_channel_TM_sf"/>
</dbReference>
<dbReference type="AlphaFoldDB" id="A0A016SCV4"/>
<sequence>MVVGVGNVGANYEKWKENMLAMETNTECLLRCKCEFTLHSIMLFIAVYLIYCLIISVESRKGNAAITISTEMRIEHISNIDFNKQTFDIVVEVEHSLTGSDSRDTRESFGGEQTSNLFYDIRFDAVDNQKIGDVEYVFQNSNVKGMRRKEKLTVLCHFSHFFPFDHHTCVVKMISRKFPSDMVLLKWRTPLQISIPPSNVPYLVLNKVTPITCMHNLGLLPTSSSSSVYVAHSCLGIRFEFTRPLCIAIYRFYGPSSLLLFLEWLSFYVNRSDLVSRVILVSISICVQIFICCFFIYSSASHVSTATPADAWCALLAAQSTVVVIFLFVSIAMESRVRKYRSLSSGSRDVRDDSRSRHERRAMRSAMYKKESVQADKSAYSYSTVVESHFRRYGDHFSLYAARIDIVGRVACPLLYIVVTSLYFLLYMLSPHE</sequence>
<dbReference type="EMBL" id="JARK01001581">
    <property type="protein sequence ID" value="EYB88508.1"/>
    <property type="molecule type" value="Genomic_DNA"/>
</dbReference>
<protein>
    <recommendedName>
        <fullName evidence="5">Neurotransmitter-gated ion-channel ligand-binding domain-containing protein</fullName>
    </recommendedName>
</protein>